<protein>
    <submittedName>
        <fullName evidence="1">Uncharacterized protein</fullName>
    </submittedName>
</protein>
<evidence type="ECO:0000313" key="2">
    <source>
        <dbReference type="Proteomes" id="UP000199700"/>
    </source>
</evidence>
<dbReference type="EMBL" id="LT629739">
    <property type="protein sequence ID" value="SDT12723.1"/>
    <property type="molecule type" value="Genomic_DNA"/>
</dbReference>
<reference evidence="1" key="1">
    <citation type="submission" date="2016-10" db="EMBL/GenBank/DDBJ databases">
        <authorList>
            <person name="Varghese N."/>
            <person name="Submissions S."/>
        </authorList>
    </citation>
    <scope>NUCLEOTIDE SEQUENCE [LARGE SCALE GENOMIC DNA]</scope>
    <source>
        <strain evidence="1">DSM 22082</strain>
    </source>
</reference>
<dbReference type="AlphaFoldDB" id="A0A1H1XU55"/>
<accession>A0A1H1XU55</accession>
<sequence length="54" mass="5719">MPASGVIERNAGRPRMRTGDTAFCASAFWVCPSRWGATAAMSTSIRSSRGADGR</sequence>
<organism evidence="1 2">
    <name type="scientific">Brevibacterium sandarakinum</name>
    <dbReference type="NCBI Taxonomy" id="629680"/>
    <lineage>
        <taxon>Bacteria</taxon>
        <taxon>Bacillati</taxon>
        <taxon>Actinomycetota</taxon>
        <taxon>Actinomycetes</taxon>
        <taxon>Micrococcales</taxon>
        <taxon>Brevibacteriaceae</taxon>
        <taxon>Brevibacterium</taxon>
    </lineage>
</organism>
<dbReference type="Proteomes" id="UP000199700">
    <property type="component" value="Chromosome"/>
</dbReference>
<gene>
    <name evidence="1" type="ORF">SAMN04489751_3846</name>
</gene>
<keyword evidence="2" id="KW-1185">Reference proteome</keyword>
<name>A0A1H1XU55_BRESA</name>
<evidence type="ECO:0000313" key="1">
    <source>
        <dbReference type="EMBL" id="SDT12723.1"/>
    </source>
</evidence>
<proteinExistence type="predicted"/>